<dbReference type="InterPro" id="IPR050204">
    <property type="entry name" value="AraC_XylS_family_regulators"/>
</dbReference>
<name>A0A3A1VIR2_9BACL</name>
<dbReference type="InterPro" id="IPR014710">
    <property type="entry name" value="RmlC-like_jellyroll"/>
</dbReference>
<dbReference type="EMBL" id="QXQA01000002">
    <property type="protein sequence ID" value="RIX59602.1"/>
    <property type="molecule type" value="Genomic_DNA"/>
</dbReference>
<gene>
    <name evidence="6" type="ORF">D3P08_05550</name>
</gene>
<evidence type="ECO:0000256" key="2">
    <source>
        <dbReference type="ARBA" id="ARBA00023125"/>
    </source>
</evidence>
<dbReference type="OrthoDB" id="2638442at2"/>
<comment type="caution">
    <text evidence="6">The sequence shown here is derived from an EMBL/GenBank/DDBJ whole genome shotgun (WGS) entry which is preliminary data.</text>
</comment>
<evidence type="ECO:0000256" key="4">
    <source>
        <dbReference type="ARBA" id="ARBA00023163"/>
    </source>
</evidence>
<keyword evidence="4" id="KW-0804">Transcription</keyword>
<keyword evidence="7" id="KW-1185">Reference proteome</keyword>
<dbReference type="PROSITE" id="PS00041">
    <property type="entry name" value="HTH_ARAC_FAMILY_1"/>
    <property type="match status" value="1"/>
</dbReference>
<evidence type="ECO:0000313" key="7">
    <source>
        <dbReference type="Proteomes" id="UP000266482"/>
    </source>
</evidence>
<dbReference type="GO" id="GO:0043565">
    <property type="term" value="F:sequence-specific DNA binding"/>
    <property type="evidence" value="ECO:0007669"/>
    <property type="project" value="InterPro"/>
</dbReference>
<keyword evidence="3" id="KW-0010">Activator</keyword>
<evidence type="ECO:0000259" key="5">
    <source>
        <dbReference type="PROSITE" id="PS01124"/>
    </source>
</evidence>
<dbReference type="Pfam" id="PF02311">
    <property type="entry name" value="AraC_binding"/>
    <property type="match status" value="1"/>
</dbReference>
<evidence type="ECO:0000256" key="3">
    <source>
        <dbReference type="ARBA" id="ARBA00023159"/>
    </source>
</evidence>
<dbReference type="InterPro" id="IPR003313">
    <property type="entry name" value="AraC-bd"/>
</dbReference>
<proteinExistence type="predicted"/>
<dbReference type="AlphaFoldDB" id="A0A3A1VIR2"/>
<protein>
    <submittedName>
        <fullName evidence="6">AraC family transcriptional regulator</fullName>
    </submittedName>
</protein>
<organism evidence="6 7">
    <name type="scientific">Paenibacillus nanensis</name>
    <dbReference type="NCBI Taxonomy" id="393251"/>
    <lineage>
        <taxon>Bacteria</taxon>
        <taxon>Bacillati</taxon>
        <taxon>Bacillota</taxon>
        <taxon>Bacilli</taxon>
        <taxon>Bacillales</taxon>
        <taxon>Paenibacillaceae</taxon>
        <taxon>Paenibacillus</taxon>
    </lineage>
</organism>
<dbReference type="Proteomes" id="UP000266482">
    <property type="component" value="Unassembled WGS sequence"/>
</dbReference>
<keyword evidence="1" id="KW-0805">Transcription regulation</keyword>
<accession>A0A3A1VIR2</accession>
<dbReference type="SUPFAM" id="SSF46689">
    <property type="entry name" value="Homeodomain-like"/>
    <property type="match status" value="2"/>
</dbReference>
<dbReference type="GO" id="GO:0003700">
    <property type="term" value="F:DNA-binding transcription factor activity"/>
    <property type="evidence" value="ECO:0007669"/>
    <property type="project" value="InterPro"/>
</dbReference>
<dbReference type="RefSeq" id="WP_119598434.1">
    <property type="nucleotide sequence ID" value="NZ_QXQA01000002.1"/>
</dbReference>
<evidence type="ECO:0000313" key="6">
    <source>
        <dbReference type="EMBL" id="RIX59602.1"/>
    </source>
</evidence>
<dbReference type="InterPro" id="IPR009057">
    <property type="entry name" value="Homeodomain-like_sf"/>
</dbReference>
<dbReference type="Gene3D" id="1.10.10.60">
    <property type="entry name" value="Homeodomain-like"/>
    <property type="match status" value="2"/>
</dbReference>
<evidence type="ECO:0000256" key="1">
    <source>
        <dbReference type="ARBA" id="ARBA00023015"/>
    </source>
</evidence>
<reference evidence="6 7" key="1">
    <citation type="submission" date="2018-09" db="EMBL/GenBank/DDBJ databases">
        <title>Paenibacillus aracenensis nov. sp. isolated from a cave in southern Spain.</title>
        <authorList>
            <person name="Jurado V."/>
            <person name="Gutierrez-Patricio S."/>
            <person name="Gonzalez-Pimentel J.L."/>
            <person name="Miller A.Z."/>
            <person name="Laiz L."/>
            <person name="Saiz-Jimenez C."/>
        </authorList>
    </citation>
    <scope>NUCLEOTIDE SEQUENCE [LARGE SCALE GENOMIC DNA]</scope>
    <source>
        <strain evidence="6 7">DSM 22867</strain>
    </source>
</reference>
<dbReference type="PRINTS" id="PR00032">
    <property type="entry name" value="HTHARAC"/>
</dbReference>
<dbReference type="SMART" id="SM00342">
    <property type="entry name" value="HTH_ARAC"/>
    <property type="match status" value="1"/>
</dbReference>
<dbReference type="InterPro" id="IPR018060">
    <property type="entry name" value="HTH_AraC"/>
</dbReference>
<keyword evidence="2" id="KW-0238">DNA-binding</keyword>
<dbReference type="PANTHER" id="PTHR46796">
    <property type="entry name" value="HTH-TYPE TRANSCRIPTIONAL ACTIVATOR RHAS-RELATED"/>
    <property type="match status" value="1"/>
</dbReference>
<dbReference type="InterPro" id="IPR037923">
    <property type="entry name" value="HTH-like"/>
</dbReference>
<feature type="domain" description="HTH araC/xylS-type" evidence="5">
    <location>
        <begin position="187"/>
        <end position="285"/>
    </location>
</feature>
<dbReference type="InterPro" id="IPR018062">
    <property type="entry name" value="HTH_AraC-typ_CS"/>
</dbReference>
<dbReference type="InterPro" id="IPR020449">
    <property type="entry name" value="Tscrpt_reg_AraC-type_HTH"/>
</dbReference>
<dbReference type="Gene3D" id="2.60.120.10">
    <property type="entry name" value="Jelly Rolls"/>
    <property type="match status" value="1"/>
</dbReference>
<dbReference type="PROSITE" id="PS01124">
    <property type="entry name" value="HTH_ARAC_FAMILY_2"/>
    <property type="match status" value="1"/>
</dbReference>
<sequence>MFNNMREDHHELLEIHYFTPSAFEKTGPAWPIRLGATMAKPNYHMGPVSSPYYYLILVLEGEGTFLQGGRAFPLKPGDLYGLFPKVTHEYYTVPEAPLRKVFLTLDGKHAHSLMEKAGLSPHCPHQEGGATEEAVEAMKQFFDLMTEGERPHADLSRLSCMYRLFDALSASGKAHPAPAVRTAAWLEKGKDYLDIHYADGITVEGTARYVGVDRAHFTKEFHKKYGMSPMNYLQQLRMNEAIALLKDTDYKLAEIAHSVGFIDLPTFSKAFRKYTGLAPSRFRASN</sequence>
<dbReference type="SUPFAM" id="SSF51215">
    <property type="entry name" value="Regulatory protein AraC"/>
    <property type="match status" value="1"/>
</dbReference>
<dbReference type="Pfam" id="PF12833">
    <property type="entry name" value="HTH_18"/>
    <property type="match status" value="1"/>
</dbReference>